<dbReference type="EMBL" id="JAMPKK010000031">
    <property type="protein sequence ID" value="MEP0865714.1"/>
    <property type="molecule type" value="Genomic_DNA"/>
</dbReference>
<reference evidence="1 2" key="1">
    <citation type="submission" date="2022-04" db="EMBL/GenBank/DDBJ databases">
        <title>Positive selection, recombination, and allopatry shape intraspecific diversity of widespread and dominant cyanobacteria.</title>
        <authorList>
            <person name="Wei J."/>
            <person name="Shu W."/>
            <person name="Hu C."/>
        </authorList>
    </citation>
    <scope>NUCLEOTIDE SEQUENCE [LARGE SCALE GENOMIC DNA]</scope>
    <source>
        <strain evidence="1 2">GB2-A5</strain>
    </source>
</reference>
<dbReference type="Gene3D" id="3.40.50.150">
    <property type="entry name" value="Vaccinia Virus protein VP39"/>
    <property type="match status" value="1"/>
</dbReference>
<organism evidence="1 2">
    <name type="scientific">Funiculus sociatus GB2-A5</name>
    <dbReference type="NCBI Taxonomy" id="2933946"/>
    <lineage>
        <taxon>Bacteria</taxon>
        <taxon>Bacillati</taxon>
        <taxon>Cyanobacteriota</taxon>
        <taxon>Cyanophyceae</taxon>
        <taxon>Coleofasciculales</taxon>
        <taxon>Coleofasciculaceae</taxon>
        <taxon>Funiculus</taxon>
    </lineage>
</organism>
<dbReference type="GO" id="GO:0008168">
    <property type="term" value="F:methyltransferase activity"/>
    <property type="evidence" value="ECO:0007669"/>
    <property type="project" value="UniProtKB-KW"/>
</dbReference>
<accession>A0ABV0JQJ1</accession>
<gene>
    <name evidence="1" type="ORF">NDI37_14685</name>
</gene>
<dbReference type="SUPFAM" id="SSF53335">
    <property type="entry name" value="S-adenosyl-L-methionine-dependent methyltransferases"/>
    <property type="match status" value="1"/>
</dbReference>
<protein>
    <submittedName>
        <fullName evidence="1">Methyltransferase domain-containing protein</fullName>
    </submittedName>
</protein>
<proteinExistence type="predicted"/>
<evidence type="ECO:0000313" key="1">
    <source>
        <dbReference type="EMBL" id="MEP0865714.1"/>
    </source>
</evidence>
<keyword evidence="1" id="KW-0489">Methyltransferase</keyword>
<keyword evidence="2" id="KW-1185">Reference proteome</keyword>
<dbReference type="Pfam" id="PF13489">
    <property type="entry name" value="Methyltransf_23"/>
    <property type="match status" value="1"/>
</dbReference>
<sequence length="234" mass="26877">MLRAGTFNEFNRVAWLEQSLKQIPDDSRILDAGAGEQQFKKFCSHLNYVAQDFARYDGKGDNKGLQMGSWNQNELDIVSDIVAIPEPDESFDAIMCIEVFEHLPNPLLALKEFSRLLRSGGQLIITAPFCSLTHFAPYHFYTGFNRYFYETHLSAYGFELVEIQANGNFFEYLAQEINRLPYIAEKYAKERPRLWERLALRVVLMMLERLSSKDSGSAELLHFGYHVLATKKGG</sequence>
<comment type="caution">
    <text evidence="1">The sequence shown here is derived from an EMBL/GenBank/DDBJ whole genome shotgun (WGS) entry which is preliminary data.</text>
</comment>
<keyword evidence="1" id="KW-0808">Transferase</keyword>
<dbReference type="RefSeq" id="WP_190421728.1">
    <property type="nucleotide sequence ID" value="NZ_JAMPKK010000031.1"/>
</dbReference>
<evidence type="ECO:0000313" key="2">
    <source>
        <dbReference type="Proteomes" id="UP001442494"/>
    </source>
</evidence>
<dbReference type="Proteomes" id="UP001442494">
    <property type="component" value="Unassembled WGS sequence"/>
</dbReference>
<dbReference type="GO" id="GO:0032259">
    <property type="term" value="P:methylation"/>
    <property type="evidence" value="ECO:0007669"/>
    <property type="project" value="UniProtKB-KW"/>
</dbReference>
<dbReference type="CDD" id="cd02440">
    <property type="entry name" value="AdoMet_MTases"/>
    <property type="match status" value="1"/>
</dbReference>
<name>A0ABV0JQJ1_9CYAN</name>
<dbReference type="InterPro" id="IPR029063">
    <property type="entry name" value="SAM-dependent_MTases_sf"/>
</dbReference>